<protein>
    <submittedName>
        <fullName evidence="1">Uncharacterized protein</fullName>
    </submittedName>
</protein>
<accession>A0A3N4M7A8</accession>
<keyword evidence="2" id="KW-1185">Reference proteome</keyword>
<evidence type="ECO:0000313" key="2">
    <source>
        <dbReference type="Proteomes" id="UP000267821"/>
    </source>
</evidence>
<dbReference type="OrthoDB" id="10357067at2759"/>
<dbReference type="AlphaFoldDB" id="A0A3N4M7A8"/>
<dbReference type="Proteomes" id="UP000267821">
    <property type="component" value="Unassembled WGS sequence"/>
</dbReference>
<proteinExistence type="predicted"/>
<dbReference type="EMBL" id="ML121527">
    <property type="protein sequence ID" value="RPB29519.1"/>
    <property type="molecule type" value="Genomic_DNA"/>
</dbReference>
<gene>
    <name evidence="1" type="ORF">L211DRAFT_776092</name>
</gene>
<dbReference type="InParanoid" id="A0A3N4M7A8"/>
<organism evidence="1 2">
    <name type="scientific">Terfezia boudieri ATCC MYA-4762</name>
    <dbReference type="NCBI Taxonomy" id="1051890"/>
    <lineage>
        <taxon>Eukaryota</taxon>
        <taxon>Fungi</taxon>
        <taxon>Dikarya</taxon>
        <taxon>Ascomycota</taxon>
        <taxon>Pezizomycotina</taxon>
        <taxon>Pezizomycetes</taxon>
        <taxon>Pezizales</taxon>
        <taxon>Pezizaceae</taxon>
        <taxon>Terfezia</taxon>
    </lineage>
</organism>
<evidence type="ECO:0000313" key="1">
    <source>
        <dbReference type="EMBL" id="RPB29519.1"/>
    </source>
</evidence>
<feature type="non-terminal residue" evidence="1">
    <location>
        <position position="1"/>
    </location>
</feature>
<sequence length="137" mass="15670">CLLAMRDMRGNNGQGMVYGFVTTGEDWRMLSYDGTNFRMTRKFNAMFDGMEEDKVRWMKDYCIVVECMLFALSDGGIVKKDVVVGEEAVSSLSFSFGCLIAVAYEGNYRRKASDGRGDRDRRFSFVQKYFFVSVQGM</sequence>
<name>A0A3N4M7A8_9PEZI</name>
<reference evidence="1 2" key="1">
    <citation type="journal article" date="2018" name="Nat. Ecol. Evol.">
        <title>Pezizomycetes genomes reveal the molecular basis of ectomycorrhizal truffle lifestyle.</title>
        <authorList>
            <person name="Murat C."/>
            <person name="Payen T."/>
            <person name="Noel B."/>
            <person name="Kuo A."/>
            <person name="Morin E."/>
            <person name="Chen J."/>
            <person name="Kohler A."/>
            <person name="Krizsan K."/>
            <person name="Balestrini R."/>
            <person name="Da Silva C."/>
            <person name="Montanini B."/>
            <person name="Hainaut M."/>
            <person name="Levati E."/>
            <person name="Barry K.W."/>
            <person name="Belfiori B."/>
            <person name="Cichocki N."/>
            <person name="Clum A."/>
            <person name="Dockter R.B."/>
            <person name="Fauchery L."/>
            <person name="Guy J."/>
            <person name="Iotti M."/>
            <person name="Le Tacon F."/>
            <person name="Lindquist E.A."/>
            <person name="Lipzen A."/>
            <person name="Malagnac F."/>
            <person name="Mello A."/>
            <person name="Molinier V."/>
            <person name="Miyauchi S."/>
            <person name="Poulain J."/>
            <person name="Riccioni C."/>
            <person name="Rubini A."/>
            <person name="Sitrit Y."/>
            <person name="Splivallo R."/>
            <person name="Traeger S."/>
            <person name="Wang M."/>
            <person name="Zifcakova L."/>
            <person name="Wipf D."/>
            <person name="Zambonelli A."/>
            <person name="Paolocci F."/>
            <person name="Nowrousian M."/>
            <person name="Ottonello S."/>
            <person name="Baldrian P."/>
            <person name="Spatafora J.W."/>
            <person name="Henrissat B."/>
            <person name="Nagy L.G."/>
            <person name="Aury J.M."/>
            <person name="Wincker P."/>
            <person name="Grigoriev I.V."/>
            <person name="Bonfante P."/>
            <person name="Martin F.M."/>
        </authorList>
    </citation>
    <scope>NUCLEOTIDE SEQUENCE [LARGE SCALE GENOMIC DNA]</scope>
    <source>
        <strain evidence="1 2">ATCC MYA-4762</strain>
    </source>
</reference>